<evidence type="ECO:0000259" key="3">
    <source>
        <dbReference type="Pfam" id="PF13406"/>
    </source>
</evidence>
<dbReference type="AlphaFoldDB" id="A0A1G2P372"/>
<accession>A0A1G2P372</accession>
<dbReference type="InterPro" id="IPR023346">
    <property type="entry name" value="Lysozyme-like_dom_sf"/>
</dbReference>
<dbReference type="EMBL" id="MHSK01000006">
    <property type="protein sequence ID" value="OHA42780.1"/>
    <property type="molecule type" value="Genomic_DNA"/>
</dbReference>
<feature type="domain" description="Transglycosylase SLT" evidence="3">
    <location>
        <begin position="343"/>
        <end position="401"/>
    </location>
</feature>
<evidence type="ECO:0000313" key="5">
    <source>
        <dbReference type="Proteomes" id="UP000177269"/>
    </source>
</evidence>
<name>A0A1G2P372_9BACT</name>
<proteinExistence type="predicted"/>
<feature type="transmembrane region" description="Helical" evidence="2">
    <location>
        <begin position="12"/>
        <end position="30"/>
    </location>
</feature>
<organism evidence="4 5">
    <name type="scientific">Candidatus Taylorbacteria bacterium RIFCSPLOWO2_12_FULL_43_20</name>
    <dbReference type="NCBI Taxonomy" id="1802332"/>
    <lineage>
        <taxon>Bacteria</taxon>
        <taxon>Candidatus Tayloriibacteriota</taxon>
    </lineage>
</organism>
<dbReference type="InterPro" id="IPR031304">
    <property type="entry name" value="SLT_2"/>
</dbReference>
<evidence type="ECO:0000256" key="2">
    <source>
        <dbReference type="SAM" id="Phobius"/>
    </source>
</evidence>
<comment type="caution">
    <text evidence="4">The sequence shown here is derived from an EMBL/GenBank/DDBJ whole genome shotgun (WGS) entry which is preliminary data.</text>
</comment>
<evidence type="ECO:0000313" key="4">
    <source>
        <dbReference type="EMBL" id="OHA42780.1"/>
    </source>
</evidence>
<dbReference type="Proteomes" id="UP000177269">
    <property type="component" value="Unassembled WGS sequence"/>
</dbReference>
<dbReference type="Pfam" id="PF13406">
    <property type="entry name" value="SLT_2"/>
    <property type="match status" value="1"/>
</dbReference>
<keyword evidence="1" id="KW-0175">Coiled coil</keyword>
<protein>
    <recommendedName>
        <fullName evidence="3">Transglycosylase SLT domain-containing protein</fullName>
    </recommendedName>
</protein>
<feature type="coiled-coil region" evidence="1">
    <location>
        <begin position="99"/>
        <end position="133"/>
    </location>
</feature>
<dbReference type="Gene3D" id="6.10.250.3150">
    <property type="match status" value="1"/>
</dbReference>
<dbReference type="SUPFAM" id="SSF53955">
    <property type="entry name" value="Lysozyme-like"/>
    <property type="match status" value="1"/>
</dbReference>
<gene>
    <name evidence="4" type="ORF">A3G52_03175</name>
</gene>
<keyword evidence="2" id="KW-0812">Transmembrane</keyword>
<keyword evidence="2" id="KW-1133">Transmembrane helix</keyword>
<evidence type="ECO:0000256" key="1">
    <source>
        <dbReference type="SAM" id="Coils"/>
    </source>
</evidence>
<sequence length="449" mass="49934">MGNFNQNVIKAPVAIVSIFLFTVFFGYGVINAQSDEESISRRQQQLEAELDKILLEIDVQSKILNTERQKGASLQRDVAILNAEIAKAQLNIKARNIAIEALGKDIVKKNETIEELNARITRNKDSLSELVRKTNELDSYSLVEVVLANSDLSEFFEDIDSFNSIQQSLQVSVHEIRQNKSNTEIEKESLNKKRLQEIDAKVSVEAEKRKIEKAEAEKKRLLNLSQQEQRSYELVIADRQKKAAEIRSALFALRDTAAIPFGQALEFANAAAAKTGVRPAFILAILTQESNLGKNVGTCNRPGDPPEKGWKVIMKPERDQEPYLRITSELGLNPDTMPLSCPMAGGWGGAMGPSQFIPSTWESYKTRIGNVVGKKIPNPWEPKDAITATALFVSDLGASRGGYSAEREAALRYYAGGNWSLPKNAFYGDQVMAKARNIQENMIDPLQGF</sequence>
<feature type="coiled-coil region" evidence="1">
    <location>
        <begin position="173"/>
        <end position="231"/>
    </location>
</feature>
<keyword evidence="2" id="KW-0472">Membrane</keyword>
<reference evidence="4 5" key="1">
    <citation type="journal article" date="2016" name="Nat. Commun.">
        <title>Thousands of microbial genomes shed light on interconnected biogeochemical processes in an aquifer system.</title>
        <authorList>
            <person name="Anantharaman K."/>
            <person name="Brown C.T."/>
            <person name="Hug L.A."/>
            <person name="Sharon I."/>
            <person name="Castelle C.J."/>
            <person name="Probst A.J."/>
            <person name="Thomas B.C."/>
            <person name="Singh A."/>
            <person name="Wilkins M.J."/>
            <person name="Karaoz U."/>
            <person name="Brodie E.L."/>
            <person name="Williams K.H."/>
            <person name="Hubbard S.S."/>
            <person name="Banfield J.F."/>
        </authorList>
    </citation>
    <scope>NUCLEOTIDE SEQUENCE [LARGE SCALE GENOMIC DNA]</scope>
</reference>